<feature type="domain" description="SprT-like" evidence="1">
    <location>
        <begin position="93"/>
        <end position="158"/>
    </location>
</feature>
<evidence type="ECO:0000313" key="2">
    <source>
        <dbReference type="EMBL" id="MXR40966.1"/>
    </source>
</evidence>
<dbReference type="EMBL" id="WUUS01000003">
    <property type="protein sequence ID" value="MXR40966.1"/>
    <property type="molecule type" value="Genomic_DNA"/>
</dbReference>
<keyword evidence="3" id="KW-1185">Reference proteome</keyword>
<evidence type="ECO:0000259" key="1">
    <source>
        <dbReference type="Pfam" id="PF10263"/>
    </source>
</evidence>
<sequence length="221" mass="25421">MTVRSDPPSRIRWSDVSTDADLLAYSRDYAESAVATYDYRLPSLSVVADWAVSGRAKRRAAVVKHPRVPDASVGERLDWDAVRREHGDRLPGSDSRFGSLRECHLVCSRRAADAYDEAEWRRVLRHELVHVEQFARFGATGHGAWFRRRAETVNADRHCPTFHRGRYLIRCRDCGEVVADRCRRCRTTRLAGLSRRKQRERLGPTDCCGAFYELEDTRAEE</sequence>
<gene>
    <name evidence="2" type="ORF">GRX01_06375</name>
</gene>
<dbReference type="Proteomes" id="UP000437065">
    <property type="component" value="Unassembled WGS sequence"/>
</dbReference>
<dbReference type="RefSeq" id="WP_159664633.1">
    <property type="nucleotide sequence ID" value="NZ_WUUS01000003.1"/>
</dbReference>
<comment type="caution">
    <text evidence="2">The sequence shown here is derived from an EMBL/GenBank/DDBJ whole genome shotgun (WGS) entry which is preliminary data.</text>
</comment>
<dbReference type="InterPro" id="IPR006640">
    <property type="entry name" value="SprT-like_domain"/>
</dbReference>
<dbReference type="GO" id="GO:0006950">
    <property type="term" value="P:response to stress"/>
    <property type="evidence" value="ECO:0007669"/>
    <property type="project" value="UniProtKB-ARBA"/>
</dbReference>
<proteinExistence type="predicted"/>
<reference evidence="2 3" key="1">
    <citation type="submission" date="2019-12" db="EMBL/GenBank/DDBJ databases">
        <title>Isolation and characterization of three novel carbon monoxide-oxidizing members of Halobacteria from salione crusts and soils.</title>
        <authorList>
            <person name="Myers M.R."/>
            <person name="King G.M."/>
        </authorList>
    </citation>
    <scope>NUCLEOTIDE SEQUENCE [LARGE SCALE GENOMIC DNA]</scope>
    <source>
        <strain evidence="2 3">WSA2</strain>
    </source>
</reference>
<accession>A0A6B0STN5</accession>
<name>A0A6B0STN5_9EURY</name>
<evidence type="ECO:0000313" key="3">
    <source>
        <dbReference type="Proteomes" id="UP000437065"/>
    </source>
</evidence>
<dbReference type="OrthoDB" id="350006at2157"/>
<dbReference type="AlphaFoldDB" id="A0A6B0STN5"/>
<protein>
    <submittedName>
        <fullName evidence="2">Transcription elongation protein SprT</fullName>
    </submittedName>
</protein>
<dbReference type="Pfam" id="PF10263">
    <property type="entry name" value="SprT-like"/>
    <property type="match status" value="1"/>
</dbReference>
<organism evidence="2 3">
    <name type="scientific">Halobaculum saliterrae</name>
    <dbReference type="NCBI Taxonomy" id="2073113"/>
    <lineage>
        <taxon>Archaea</taxon>
        <taxon>Methanobacteriati</taxon>
        <taxon>Methanobacteriota</taxon>
        <taxon>Stenosarchaea group</taxon>
        <taxon>Halobacteria</taxon>
        <taxon>Halobacteriales</taxon>
        <taxon>Haloferacaceae</taxon>
        <taxon>Halobaculum</taxon>
    </lineage>
</organism>